<evidence type="ECO:0000256" key="1">
    <source>
        <dbReference type="SAM" id="SignalP"/>
    </source>
</evidence>
<dbReference type="InParanoid" id="A0A0G4EZD3"/>
<keyword evidence="5" id="KW-1185">Reference proteome</keyword>
<reference evidence="4 5" key="1">
    <citation type="submission" date="2014-11" db="EMBL/GenBank/DDBJ databases">
        <authorList>
            <person name="Zhu J."/>
            <person name="Qi W."/>
            <person name="Song R."/>
        </authorList>
    </citation>
    <scope>NUCLEOTIDE SEQUENCE [LARGE SCALE GENOMIC DNA]</scope>
</reference>
<dbReference type="SUPFAM" id="SSF49785">
    <property type="entry name" value="Galactose-binding domain-like"/>
    <property type="match status" value="1"/>
</dbReference>
<feature type="signal peptide" evidence="1">
    <location>
        <begin position="1"/>
        <end position="24"/>
    </location>
</feature>
<evidence type="ECO:0000259" key="2">
    <source>
        <dbReference type="PROSITE" id="PS50022"/>
    </source>
</evidence>
<evidence type="ECO:0000259" key="3">
    <source>
        <dbReference type="PROSITE" id="PS50835"/>
    </source>
</evidence>
<dbReference type="PROSITE" id="PS01286">
    <property type="entry name" value="FA58C_2"/>
    <property type="match status" value="1"/>
</dbReference>
<evidence type="ECO:0000313" key="4">
    <source>
        <dbReference type="EMBL" id="CEM04679.1"/>
    </source>
</evidence>
<evidence type="ECO:0008006" key="6">
    <source>
        <dbReference type="Google" id="ProtNLM"/>
    </source>
</evidence>
<proteinExistence type="predicted"/>
<keyword evidence="1" id="KW-0732">Signal</keyword>
<evidence type="ECO:0000313" key="5">
    <source>
        <dbReference type="Proteomes" id="UP000041254"/>
    </source>
</evidence>
<dbReference type="InterPro" id="IPR007110">
    <property type="entry name" value="Ig-like_dom"/>
</dbReference>
<name>A0A0G4EZD3_VITBC</name>
<gene>
    <name evidence="4" type="ORF">Vbra_14087</name>
</gene>
<dbReference type="EMBL" id="CDMY01000355">
    <property type="protein sequence ID" value="CEM04679.1"/>
    <property type="molecule type" value="Genomic_DNA"/>
</dbReference>
<dbReference type="InterPro" id="IPR008979">
    <property type="entry name" value="Galactose-bd-like_sf"/>
</dbReference>
<feature type="domain" description="Ig-like" evidence="3">
    <location>
        <begin position="5337"/>
        <end position="5488"/>
    </location>
</feature>
<dbReference type="PROSITE" id="PS50835">
    <property type="entry name" value="IG_LIKE"/>
    <property type="match status" value="1"/>
</dbReference>
<accession>A0A0G4EZD3</accession>
<feature type="domain" description="F5/8 type C" evidence="2">
    <location>
        <begin position="297"/>
        <end position="449"/>
    </location>
</feature>
<organism evidence="4 5">
    <name type="scientific">Vitrella brassicaformis (strain CCMP3155)</name>
    <dbReference type="NCBI Taxonomy" id="1169540"/>
    <lineage>
        <taxon>Eukaryota</taxon>
        <taxon>Sar</taxon>
        <taxon>Alveolata</taxon>
        <taxon>Colpodellida</taxon>
        <taxon>Vitrellaceae</taxon>
        <taxon>Vitrella</taxon>
    </lineage>
</organism>
<dbReference type="InterPro" id="IPR000421">
    <property type="entry name" value="FA58C"/>
</dbReference>
<feature type="chain" id="PRO_5005187856" description="EGF-like domain-containing protein" evidence="1">
    <location>
        <begin position="25"/>
        <end position="5807"/>
    </location>
</feature>
<dbReference type="Gene3D" id="2.60.120.260">
    <property type="entry name" value="Galactose-binding domain-like"/>
    <property type="match status" value="1"/>
</dbReference>
<dbReference type="VEuPathDB" id="CryptoDB:Vbra_14087"/>
<protein>
    <recommendedName>
        <fullName evidence="6">EGF-like domain-containing protein</fullName>
    </recommendedName>
</protein>
<dbReference type="PROSITE" id="PS50022">
    <property type="entry name" value="FA58C_3"/>
    <property type="match status" value="1"/>
</dbReference>
<sequence>MNLRATIVTVLVCVWILSTHGALAQSACVISRPHQEVHGGAASPIHGIDVLAAASGTSVDDDAMMDVRVSAAYGEVHTQSIAGVNIMEWTGHAIRFQAPLDAAPVVLSQLEYLPCQHCSNDTLSVSCSKRSGASTEGHYAATIGMTVTPVATSSTLLLRATHDWWEVPEDTTSPILLLYVHSTASATAVASQQVLVGLAVSAGTLAVDGSTFAHQVNVTGDVLSVNGKLGQLSFRPPPDYNSDVFGDKVALLVSLHEIGGTPVEFFWRDTIEMPVYVRNVVDPPQVTYSGAEPVVVSRAVSIGPPELAISDVETSCFSSSDLTNDASLALTIWVSPPSLATSPSDLSRPSPPVQLSLSPFASQASCYWRSNDEGRQVAYGGWVTEYAIETVGQIEWAEEWRVQDGLSGPADAQAAHKTSFGQPVPAQRLRIRPRKFSGFPALRFEVYGCPLSTFCSAQSAAPLVWASQAADVPPSTALTIIASSEFSPVYFAADRAALVSSYSSCWLPDLHDADPFIQVTFRQPVNIWAVAIAGDPRRQSLVGCFTCGPLSNRLMDPLTLIRNEEVHGSLQMVVNATNRLTGLSVSRSVGLHLPARMPRLEREPLYEVLVGETTKTLGNVALVHGAFDTIDMTLSVDAGPLTISFGDPSAAATSISCIGCTFAQANADLASLSVHRDSAGSHGSSMQHITVLMTVEEGGVPVAFSADIAVFVHAANQRPSVTLTSGPLSAPEDGYLTRLCCIDVTDDGAHLPDSYYTLSVQAAQGWVGCPNHKVVNVEGFTAPIDLRTYFVTDCPYAAGVSCRLTTRPSTYPAMSILRACLDDLRFTPPLHMNGDVAMKVFIDDNGYGSPAIDPSTRTAQDPTPLTVDFHTTIAVEAVNDPPIVRVTAMPPSHVWSDQTVGFGSFSIDDADLSGSVQKAEWNTFTATVECRVGHFDALAGSLPVTAIPPPPALHRYLMIGPGTRDDVTTMLHSVVYRPPESFEGEEVVQIRAADGGVEGRGGNLTTTFSFDFVIETARVAANLPTIALDHTSLTAKEDTAAPLGDIGLHIDSDLPLYPFFFSVEVDQGRLFPHTWGAGRPKWETSPLSTRVSPSDWLTQLLSVDASKIEGIAAAASMERMIRRFVFLHSTPHWSSENGGPVTVTVEVCFPSLDDRSHAPPAAPSVERVCRDLSFAITVEAVNDPPSVTSPLYPWWRTITGTEDAPIALSSFVLSDPDAAFESTPPRMTLTVSASFGSVSVDAASHAVTVDQRQGPPSTLALVGTLAALQNALATLVYRPPLHGNHLNPGLDSLCITLDDGGVAGTIDAEGVTTRKTTACWHVATTPSNSLPTIEFDVALVGGTVGVSPLSVLNGLADGGVVGDPATASLLPPVAVSDIDAEEWRTSPVEVDIHVDEGTIGLMSEAGVLVKQRTAHRLVLSGSLLRLNECLQWVHYWPPSANFSGTDTLTVSVQDFGYTGSEGSTVMPAPVTETLALEVVQRGTVMRLDVPPNGALSVEEGQDVLIGGIALVASSADGPKSVRVELTTTVGELSIDTNTVASTAIGASSLTLLHPLRGRSIGWQTSVTVTKNVLLEGARLAVPAGSLTSPVATIEALLKAERTIGSGDYEFVGRWRFWVAVIRRLQPPQVDADLTVTAGKKVSLDGALTLTDLDASDYYTAPSQLYVDGLEGGPTAMLSVTIETTVGGLTLQYPNLLQPASDSAPASCLRGCAKLSLRVLPSGLAALPDLVYLETTMADGGSSGVVSVSVEHFRHTQDQDAGTATGSIAVSVSPRPLPPTVSIPYDDPALSVDTADPQRPIDIPAVGEFTLTGITLQAGDATASPYRLVVWMETGGRIALPSLDTSHPGVSIEYIPPLSFTDTTGPPLYFRKAIVSGPLPALSSGVHTLMLSPDQHARGRLSLHLTLNPTAHPKAATSATVIFRRALQPSCDISVAAAGTLEVTDLSAIALGPAVSLSSAQPLVCTGVVVEMGVRMVGGNRTSGSAGVELLGRGSLFHDTSSAVVSSVLQADSLRYDGKYLVFGPAALNDVNTALRDLYYRWIPIDGRYMERGSDFYDQLWITVYGTEGDPTASSSLSVPIRVHPDSPATPKVVLVPPTSPQEDLSTMEDTPLSLPCIAIDGFTQGDDVVLTLTAYQGTIEATLCSTWAGQGAVVLAGACAGSSTLRIRLPAVAVPICGVVFLPTPDFNTHQSPTCRLQIQAALTAVTLDHSVWIHVTSAKDPLQPTILLAPPETSMEIGGGLALAGVVGVTSVDYEDELVNAAELPGHSSASMDVWLEGGLVFVTPLPSLCTVAVTATGLERLSLLSSQVSHPTALTITARSISLLRDCLSDLTIAAPPTLSPWPSSTARVLLRSPGSNEAALSVTLTAVNQPPTLTAAHPVVFVSAGRTVSIGSKASITFADDGMGGGGVDRLEVEVRVTGDGTVALAPSAPVSPTTAEYRPLDYPPGFLLAFQGTAAQVAAALQGLEYASSVGYRGSAGVDVTVVDDRHSVQLQVAVVVTQPSNNQGGTLLLTRTGQPSVSGQAMQPLAIPLSGLGLTLTAGQDVPLTAQLEYTVHVTADGPVTYSPAILGMTSCQDAIEFRQTTQHEQQREASRAPWGLVGGQGGGLDDGTWQWKRLRVPGTQRDFAVLSNGRELVLRGFDIDRINYLMQSELYYAACPCPDTRAIECTRRVTVTATGHATSDSGPVHLFSLPSALYTPVSPFQSGSTIVTPSIECDVVVANPAGASISIAHSTSAAPLQVAEDGQLPLWDNIITIDGIVPGGAVELRITARDVTWDDATKLTGTLQSPAGTAVVTGGSVSYTAANVMSARATTVQELAGLLRASQATYTPPADFSGTQLIDVVVRDLSATTAYETTATLPVVVTATPDPPSLLVASSPFDVQTNWPRLLGGWLQISAPDARRSDVLTVQMTAQRGNWSIVGPYPYPDELAQAQVNSPSHMVVRGTLRSLNQVLSNHVMYVGETPVRGLAATAVEDAIAVDIAHQTTPVQHHVSQDAVIRISPPATAHCSLTAPHYTDVHAASTDSTKVFPLPSMSFEDPQGHLAGVQVEAFVTLLSGGQLGQLADMSATVGAGGLAVRTCPPQCAVNSVNVAARWSLRGALQEINDAMASLAFQPSASLLATAATKPLQNPATTTMVAAADCLPSGFEHSITLGVRVPPPAPQLACDSGRVEVTIGYQVFLPSCQVTSLTPMDTKEPVIEVTVRSTGGHLVVVPQAGLGLHVGYEESNYTYVTPLANESSVVRFAGPAREVNRVLSSGSSIALKGDPSGVVSGSTHVGQIGIFVTDVSRLQTSDALKDAMTSALSLPLSIEMPQDAPPFSVALTATHPHLSTRGDPLPLSASGVTLRANPLVAGVMDQFAFELSIDMFVGSLSGWPVTAPQYTAAGGLTELSGILSGLIYVPPGLGSFAEGRREALLVPLSISVAPQGASRPIAETEIFVNVTAPLTAPAVTLGIQPSARVGSTVAWSHRNRWLPFRSVLDLQIAHPFPVSLSLICRACRFLPHRVTDNALSGVYSTHAPAAERHGSFTIKGLPSALMDFVNIRLSVRFPCATVAECAAGDVVRVEAFDPGAVLEHHHLNGGSPFDFAVEPPASLIAVTPRIDIQLRQSEAYPVLLVESRGYRVTAGDTLALASDAVRLVNANSEDSVDVGGMFEVVLECDSPTAGLKVGTSPTFERRMVLTGSMGELRPSLEALHFKESTLTQRGLATIGIALRAPNDISAPNPLSTDRLFIYADRPDPAPPSLTSAIAEPLTVTKGETVPLGGVSVAMPSSSAVSSDPLLLGVTFTHGRVALQGHVEVPWALPSPIEIPTTYADVQAMLDGLIYVADAAHVGEDIVNLTVTAERFRATQPSASASLPIRVSILHHSRPLRSITAPPLMYLLEDTPISMANWLSLTATPLPSPDMLTLEVAARVGGVRLGGRSAGGGYWTALTGSDAVAVSFLDGQSVGSVTVSGPVGALVGMLGDLWYDPKPHWYGQDLLTIKVREWLAAPSPPPSGPGALYDQSQSLLDVHPINDPPAVTIHTGTTAPDATALLTVAEGGQYPLGSYITLDEPDGAMDASLWMRLTVSVSEGLVGVDPTHMVERSWVLQSITGRLQSDTSITVEGPLPSLQLLVQHLQVLLPLPARALRTHDPSTPLRTASVTVTLSDKSSIGCPASMVLMGQWPSTTDKPSLSASCTAAELTDQSTLSLDVLPITAACGFYIPLSTYPLSTVEDTPFKCPLTFHGDVHLTTGLATPPPSVRVAFSAHNGGLAIAAIVAEIDTQMGLRDADPFALILKALGVAVTSTEVSTSQSAPYAPVAAPLLVSQAILAGSPADIEAFFQGYFFVTPQQDYYGTVGVDLSVTDGMSLPAHQPECRMSFTIAVTAQDNDSPTITLPAGSTVSVLEDTATLISGVSVADGDCSMVVDGSCFLELNVTASGGAVNIAGESSESSPISLNGPAANINHFLTRMLYTPPPDITATQTVTFTLTRRLSPTSTLAPSSTSQPLTVTITAQDDPPAIRWTDGSAFQGSYRVIAGPSPKVFSDLVVSDVDGASPVGGAAQALVRWELTVDKGTLELGDTSGILFEDGTANDASRLVFRTTRTDAATKLAGLTLKWSAEGDCDIAVFGIGVSYPAEVGEGSSATIPPPEGFSAHHQSVLHLPDCQQTFTLTWDNSPTPFQMSEDSEGFPLRDDVVLATANPHLSFTVEVTPDAVAGGDILMTVPDDSPEPPSVLHRGGVRPAVAGIVTLQGDVTDIQDIFTRVRYRPPANYAGATKVTVKAWPTGTDPAATSLTRDVDITVVAVNDAPLLTLTPTFSTTLEGTATPLTFDAMALTDPDGSPQSVSISIAVSPAAAGVINMCSLNDPAVTITTPAAPALDGSGCLVTAVSTLALDVTDTAFAAIQATPANRLTFLPTAGQSGMVTLTAQVDDNGSGILPSAPLTHTATADVLILPQPENKPPVWTYDASCPPTFQSFQHTPLHVRGCVALDVPTRDSDDGPMMVLVQIETGASGVKVDVGQGSVRKRGKETGALEVGGLLEEVQQALKSIYLIPPTRTESATAAPYTGTVTVTLTAVQLGRPDGLPPTPPLFATTGALPQAAISFDLTISPLNTRPTLQLASPMVSTPEGTPATITGTTLQDGEALPTDTFEASLSFTVHDFYPPLAYPDAVRLAEGLASPPAFQLTFDGVSGTTVTRTKTLAAMQTALLGNIDVAFPAGWNGMLGVEITVKDPGTTGFTLSPSLASSPYGPVHPDVSHTTLSAAQQVFLTYDAALTAHTAPDPPYFWRSRAADYFDLFIPTSDTDPPQTQTRVSWSNVPVETSIVAVIEVQAVNDPPSVSILEPIAPPLTLAEDSSAIVGFTVSDPDVGESVDGVLVARLACTSGGIQTLNEEATVSWGTYGTLSYGLASTIDIQGTVAELNAFLRQMLYTPLPNYSGADALALTVYDNGYTGTGGNLTDTVTLNTVVTAVEDPPLLVCTSKASVPEGASAPIGQNVAIGDRNLEHTSGGPDDPVIGTMMLFFPTGYGTVDWKASPGVTVVESPAGAMGPYGVASTQSEATGTLADLRTGLGVVEFDTQGGDLVGAIRILARLTTALSPNTPVECSIDVFIEPTNDAPAITPSPNVPVSISLSGPLPYVEIVGFTVADIDIQPDLYRTRIASQTDSPALPPHPSPPLATTTLPAAPSILAYPSCTSDHSPLFRLTVAVTPCGGVSLGRPDAVNGVRVPSAVGMEGLTCSVGDGIEDAMLTCDGTLEALGRSLSTYLLYHPTGADVATPCVGPQAVDLSITVDDRGACGAGGPLSDVYSGVGDIQVTA</sequence>
<dbReference type="Proteomes" id="UP000041254">
    <property type="component" value="Unassembled WGS sequence"/>
</dbReference>